<dbReference type="FunFam" id="2.20.25.190:FF:000001">
    <property type="entry name" value="Transcription elongation factor 1 homolog"/>
    <property type="match status" value="1"/>
</dbReference>
<evidence type="ECO:0000313" key="12">
    <source>
        <dbReference type="EMBL" id="ODV93922.1"/>
    </source>
</evidence>
<comment type="subcellular location">
    <subcellularLocation>
        <location evidence="2 10">Nucleus</location>
    </subcellularLocation>
</comment>
<dbReference type="InterPro" id="IPR038567">
    <property type="entry name" value="T_Elf1_sf"/>
</dbReference>
<keyword evidence="4 10" id="KW-0479">Metal-binding</keyword>
<evidence type="ECO:0000256" key="5">
    <source>
        <dbReference type="ARBA" id="ARBA00022771"/>
    </source>
</evidence>
<dbReference type="Proteomes" id="UP000094236">
    <property type="component" value="Unassembled WGS sequence"/>
</dbReference>
<evidence type="ECO:0000256" key="10">
    <source>
        <dbReference type="RuleBase" id="RU364033"/>
    </source>
</evidence>
<keyword evidence="6 10" id="KW-0862">Zinc</keyword>
<evidence type="ECO:0000256" key="2">
    <source>
        <dbReference type="ARBA" id="ARBA00004123"/>
    </source>
</evidence>
<keyword evidence="7 10" id="KW-0805">Transcription regulation</keyword>
<comment type="similarity">
    <text evidence="3 10">Belongs to the ELOF1 family.</text>
</comment>
<dbReference type="OrthoDB" id="445983at2759"/>
<dbReference type="GO" id="GO:0008270">
    <property type="term" value="F:zinc ion binding"/>
    <property type="evidence" value="ECO:0007669"/>
    <property type="project" value="UniProtKB-KW"/>
</dbReference>
<dbReference type="PANTHER" id="PTHR20934:SF0">
    <property type="entry name" value="TRANSCRIPTION ELONGATION FACTOR 1 HOMOLOG"/>
    <property type="match status" value="1"/>
</dbReference>
<evidence type="ECO:0000256" key="4">
    <source>
        <dbReference type="ARBA" id="ARBA00022723"/>
    </source>
</evidence>
<dbReference type="AlphaFoldDB" id="A0A1E4TQC3"/>
<dbReference type="GO" id="GO:0008023">
    <property type="term" value="C:transcription elongation factor complex"/>
    <property type="evidence" value="ECO:0007669"/>
    <property type="project" value="EnsemblFungi"/>
</dbReference>
<keyword evidence="5 10" id="KW-0863">Zinc-finger</keyword>
<keyword evidence="13" id="KW-1185">Reference proteome</keyword>
<dbReference type="GO" id="GO:0000993">
    <property type="term" value="F:RNA polymerase II complex binding"/>
    <property type="evidence" value="ECO:0007669"/>
    <property type="project" value="EnsemblFungi"/>
</dbReference>
<dbReference type="SUPFAM" id="SSF57783">
    <property type="entry name" value="Zinc beta-ribbon"/>
    <property type="match status" value="1"/>
</dbReference>
<reference evidence="13" key="1">
    <citation type="submission" date="2016-05" db="EMBL/GenBank/DDBJ databases">
        <title>Comparative genomics of biotechnologically important yeasts.</title>
        <authorList>
            <consortium name="DOE Joint Genome Institute"/>
            <person name="Riley R."/>
            <person name="Haridas S."/>
            <person name="Wolfe K.H."/>
            <person name="Lopes M.R."/>
            <person name="Hittinger C.T."/>
            <person name="Goker M."/>
            <person name="Salamov A."/>
            <person name="Wisecaver J."/>
            <person name="Long T.M."/>
            <person name="Aerts A.L."/>
            <person name="Barry K."/>
            <person name="Choi C."/>
            <person name="Clum A."/>
            <person name="Coughlan A.Y."/>
            <person name="Deshpande S."/>
            <person name="Douglass A.P."/>
            <person name="Hanson S.J."/>
            <person name="Klenk H.-P."/>
            <person name="Labutti K."/>
            <person name="Lapidus A."/>
            <person name="Lindquist E."/>
            <person name="Lipzen A."/>
            <person name="Meier-Kolthoff J.P."/>
            <person name="Ohm R.A."/>
            <person name="Otillar R.P."/>
            <person name="Pangilinan J."/>
            <person name="Peng Y."/>
            <person name="Rokas A."/>
            <person name="Rosa C.A."/>
            <person name="Scheuner C."/>
            <person name="Sibirny A.A."/>
            <person name="Slot J.C."/>
            <person name="Stielow J.B."/>
            <person name="Sun H."/>
            <person name="Kurtzman C.P."/>
            <person name="Blackwell M."/>
            <person name="Grigoriev I.V."/>
            <person name="Jeffries T.W."/>
        </authorList>
    </citation>
    <scope>NUCLEOTIDE SEQUENCE [LARGE SCALE GENOMIC DNA]</scope>
    <source>
        <strain evidence="13">NRRL Y-2460</strain>
    </source>
</reference>
<dbReference type="InterPro" id="IPR007808">
    <property type="entry name" value="Elf1"/>
</dbReference>
<feature type="compositionally biased region" description="Basic and acidic residues" evidence="11">
    <location>
        <begin position="87"/>
        <end position="99"/>
    </location>
</feature>
<evidence type="ECO:0000256" key="3">
    <source>
        <dbReference type="ARBA" id="ARBA00009730"/>
    </source>
</evidence>
<keyword evidence="9 10" id="KW-0539">Nucleus</keyword>
<evidence type="ECO:0000256" key="11">
    <source>
        <dbReference type="SAM" id="MobiDB-lite"/>
    </source>
</evidence>
<name>A0A1E4TQC3_PACTA</name>
<feature type="compositionally biased region" description="Acidic residues" evidence="11">
    <location>
        <begin position="100"/>
        <end position="109"/>
    </location>
</feature>
<accession>A0A1E4TQC3</accession>
<dbReference type="GO" id="GO:0045815">
    <property type="term" value="P:transcription initiation-coupled chromatin remodeling"/>
    <property type="evidence" value="ECO:0007669"/>
    <property type="project" value="EnsemblFungi"/>
</dbReference>
<dbReference type="EMBL" id="KV454017">
    <property type="protein sequence ID" value="ODV93922.1"/>
    <property type="molecule type" value="Genomic_DNA"/>
</dbReference>
<dbReference type="Pfam" id="PF05129">
    <property type="entry name" value="Zn_ribbon_Elf1"/>
    <property type="match status" value="1"/>
</dbReference>
<protein>
    <recommendedName>
        <fullName evidence="10">Transcription elongation factor 1 homolog</fullName>
    </recommendedName>
</protein>
<keyword evidence="8 10" id="KW-0804">Transcription</keyword>
<evidence type="ECO:0000256" key="7">
    <source>
        <dbReference type="ARBA" id="ARBA00023015"/>
    </source>
</evidence>
<evidence type="ECO:0000256" key="8">
    <source>
        <dbReference type="ARBA" id="ARBA00023163"/>
    </source>
</evidence>
<gene>
    <name evidence="12" type="ORF">PACTADRAFT_51669</name>
</gene>
<dbReference type="Gene3D" id="2.20.25.190">
    <property type="match status" value="1"/>
</dbReference>
<feature type="region of interest" description="Disordered" evidence="11">
    <location>
        <begin position="87"/>
        <end position="109"/>
    </location>
</feature>
<dbReference type="PANTHER" id="PTHR20934">
    <property type="entry name" value="TRANSCRIPTION ELONGATION FACTOR 1 HOMOLOG"/>
    <property type="match status" value="1"/>
</dbReference>
<dbReference type="GO" id="GO:0006368">
    <property type="term" value="P:transcription elongation by RNA polymerase II"/>
    <property type="evidence" value="ECO:0007669"/>
    <property type="project" value="EnsemblFungi"/>
</dbReference>
<dbReference type="STRING" id="669874.A0A1E4TQC3"/>
<evidence type="ECO:0000256" key="1">
    <source>
        <dbReference type="ARBA" id="ARBA00003357"/>
    </source>
</evidence>
<evidence type="ECO:0000256" key="9">
    <source>
        <dbReference type="ARBA" id="ARBA00023242"/>
    </source>
</evidence>
<organism evidence="12 13">
    <name type="scientific">Pachysolen tannophilus NRRL Y-2460</name>
    <dbReference type="NCBI Taxonomy" id="669874"/>
    <lineage>
        <taxon>Eukaryota</taxon>
        <taxon>Fungi</taxon>
        <taxon>Dikarya</taxon>
        <taxon>Ascomycota</taxon>
        <taxon>Saccharomycotina</taxon>
        <taxon>Pichiomycetes</taxon>
        <taxon>Pachysolenaceae</taxon>
        <taxon>Pachysolen</taxon>
    </lineage>
</organism>
<proteinExistence type="inferred from homology"/>
<comment type="function">
    <text evidence="1 10">Transcription elongation factor implicated in the maintenance of proper chromatin structure in actively transcribed regions.</text>
</comment>
<evidence type="ECO:0000313" key="13">
    <source>
        <dbReference type="Proteomes" id="UP000094236"/>
    </source>
</evidence>
<sequence>MGKRKKSTRKPVKKVKEVLETQFSCLFCNHEKSVVCTLDKKNSVGSLHCKICGQNFQTPINTLSQPVDIYSDWVDACEAVAEEIEREGANADDFEVKDGYDDEDEDEDY</sequence>
<evidence type="ECO:0000256" key="6">
    <source>
        <dbReference type="ARBA" id="ARBA00022833"/>
    </source>
</evidence>